<reference evidence="3" key="1">
    <citation type="submission" date="2015-09" db="EMBL/GenBank/DDBJ databases">
        <authorList>
            <consortium name="Pathogen Informatics"/>
        </authorList>
    </citation>
    <scope>NUCLEOTIDE SEQUENCE [LARGE SCALE GENOMIC DNA]</scope>
    <source>
        <strain evidence="3">Lake Konstanz</strain>
    </source>
</reference>
<keyword evidence="3" id="KW-1185">Reference proteome</keyword>
<dbReference type="VEuPathDB" id="TriTrypDB:BSAL_73430"/>
<protein>
    <recommendedName>
        <fullName evidence="4">Methyltransferase domain-containing protein</fullName>
    </recommendedName>
</protein>
<gene>
    <name evidence="2" type="ORF">BSAL_73430</name>
</gene>
<dbReference type="EMBL" id="CYKH01000613">
    <property type="protein sequence ID" value="CUG06790.1"/>
    <property type="molecule type" value="Genomic_DNA"/>
</dbReference>
<proteinExistence type="predicted"/>
<dbReference type="Pfam" id="PF11599">
    <property type="entry name" value="AviRa"/>
    <property type="match status" value="1"/>
</dbReference>
<sequence length="386" mass="43476">MTKRMRSPRDDTTSTATTQQRDDVAVDDKPLSDGNRERRPKKPQPVVEHVPLQSVLTTSGMVQATRRPLAGPPKVPSNKVGTLEMYKRFPQEYDLLMAKHDCTQLNRLFGDLMEDVRQRLRSAEHGLRMIDLGCGTGRLLCAALSEAAARRIPLSLLIGYDKEAAMLRIALANMQKQQQQQQRRESEPDAVDSREATETITEALQSIDRAEDWSSSSSGTTTTCLRPFDFLHVRQGALHAPHPTHHIAVCAWSLSYVMRSCWGGDRWHQELRDTVDAIVASVVDGGAVVIIETLGNGCETPTRRNVMMEFLEAEYGFEHTWIRTDYVFSSVQEGEALCRFFFAHGVADGFREKGVTTLPECTVFFSSIQFVAFVVPRRQPFLYIDK</sequence>
<dbReference type="Gene3D" id="3.40.50.150">
    <property type="entry name" value="Vaccinia Virus protein VP39"/>
    <property type="match status" value="1"/>
</dbReference>
<evidence type="ECO:0000313" key="3">
    <source>
        <dbReference type="Proteomes" id="UP000051952"/>
    </source>
</evidence>
<dbReference type="SUPFAM" id="SSF53335">
    <property type="entry name" value="S-adenosyl-L-methionine-dependent methyltransferases"/>
    <property type="match status" value="1"/>
</dbReference>
<evidence type="ECO:0000313" key="2">
    <source>
        <dbReference type="EMBL" id="CUG06790.1"/>
    </source>
</evidence>
<feature type="compositionally biased region" description="Basic and acidic residues" evidence="1">
    <location>
        <begin position="20"/>
        <end position="37"/>
    </location>
</feature>
<feature type="region of interest" description="Disordered" evidence="1">
    <location>
        <begin position="178"/>
        <end position="197"/>
    </location>
</feature>
<evidence type="ECO:0000256" key="1">
    <source>
        <dbReference type="SAM" id="MobiDB-lite"/>
    </source>
</evidence>
<feature type="region of interest" description="Disordered" evidence="1">
    <location>
        <begin position="1"/>
        <end position="49"/>
    </location>
</feature>
<dbReference type="OrthoDB" id="10267437at2759"/>
<name>A0A0S4IXA1_BODSA</name>
<feature type="compositionally biased region" description="Basic and acidic residues" evidence="1">
    <location>
        <begin position="182"/>
        <end position="197"/>
    </location>
</feature>
<dbReference type="AlphaFoldDB" id="A0A0S4IXA1"/>
<organism evidence="2 3">
    <name type="scientific">Bodo saltans</name>
    <name type="common">Flagellated protozoan</name>
    <dbReference type="NCBI Taxonomy" id="75058"/>
    <lineage>
        <taxon>Eukaryota</taxon>
        <taxon>Discoba</taxon>
        <taxon>Euglenozoa</taxon>
        <taxon>Kinetoplastea</taxon>
        <taxon>Metakinetoplastina</taxon>
        <taxon>Eubodonida</taxon>
        <taxon>Bodonidae</taxon>
        <taxon>Bodo</taxon>
    </lineage>
</organism>
<dbReference type="Proteomes" id="UP000051952">
    <property type="component" value="Unassembled WGS sequence"/>
</dbReference>
<dbReference type="InterPro" id="IPR024268">
    <property type="entry name" value="AviRa"/>
</dbReference>
<accession>A0A0S4IXA1</accession>
<evidence type="ECO:0008006" key="4">
    <source>
        <dbReference type="Google" id="ProtNLM"/>
    </source>
</evidence>
<dbReference type="InterPro" id="IPR029063">
    <property type="entry name" value="SAM-dependent_MTases_sf"/>
</dbReference>